<name>A0A4Y1QNI3_PRUDU</name>
<protein>
    <submittedName>
        <fullName evidence="1">Uncharacterized protein</fullName>
    </submittedName>
</protein>
<accession>A0A4Y1QNI3</accession>
<proteinExistence type="predicted"/>
<dbReference type="AlphaFoldDB" id="A0A4Y1QNI3"/>
<sequence length="124" mass="14673">MNFVGFQKDLTQLEEQVMRKRCKLSAVYCLLQHKEEEEEEDIQLLRIKEIHGIVQPMAESRLKKKLMHAIFGASIHLKCRQSLEVVFNNLMNWRIYSSDEGTLQQSMKYLYAESAFKKKFMNAL</sequence>
<gene>
    <name evidence="1" type="ORF">Prudu_001341</name>
</gene>
<organism evidence="1">
    <name type="scientific">Prunus dulcis</name>
    <name type="common">Almond</name>
    <name type="synonym">Amygdalus dulcis</name>
    <dbReference type="NCBI Taxonomy" id="3755"/>
    <lineage>
        <taxon>Eukaryota</taxon>
        <taxon>Viridiplantae</taxon>
        <taxon>Streptophyta</taxon>
        <taxon>Embryophyta</taxon>
        <taxon>Tracheophyta</taxon>
        <taxon>Spermatophyta</taxon>
        <taxon>Magnoliopsida</taxon>
        <taxon>eudicotyledons</taxon>
        <taxon>Gunneridae</taxon>
        <taxon>Pentapetalae</taxon>
        <taxon>rosids</taxon>
        <taxon>fabids</taxon>
        <taxon>Rosales</taxon>
        <taxon>Rosaceae</taxon>
        <taxon>Amygdaloideae</taxon>
        <taxon>Amygdaleae</taxon>
        <taxon>Prunus</taxon>
    </lineage>
</organism>
<dbReference type="EMBL" id="AP019297">
    <property type="protein sequence ID" value="BBG93357.1"/>
    <property type="molecule type" value="Genomic_DNA"/>
</dbReference>
<evidence type="ECO:0000313" key="1">
    <source>
        <dbReference type="EMBL" id="BBG93357.1"/>
    </source>
</evidence>
<reference evidence="1" key="1">
    <citation type="journal article" date="2019" name="Science">
        <title>Mutation of a bHLH transcription factor allowed almond domestication.</title>
        <authorList>
            <person name="Sanchez-Perez R."/>
            <person name="Pavan S."/>
            <person name="Mazzeo R."/>
            <person name="Moldovan C."/>
            <person name="Aiese Cigliano R."/>
            <person name="Del Cueto J."/>
            <person name="Ricciardi F."/>
            <person name="Lotti C."/>
            <person name="Ricciardi L."/>
            <person name="Dicenta F."/>
            <person name="Lopez-Marques R.L."/>
            <person name="Lindberg Moller B."/>
        </authorList>
    </citation>
    <scope>NUCLEOTIDE SEQUENCE</scope>
</reference>